<sequence>MSEYFSCMAGISSYFPAWVAKVFQDKRSKASTRTKSGTEPEPDYSIVMAQLVLPRRSCHPMNHSEGSLQNSLKPQLSQNRITPLPSTLLSDSLTRAGYKRPELQLAAGPYNLLLDGMEEPSLRNSEISRFSDDEVMEPQQRWFTGNTLHRR</sequence>
<dbReference type="KEGG" id="cim:CIMG_08395"/>
<dbReference type="GeneID" id="4559874"/>
<name>J3K5F0_COCIM</name>
<accession>J3K5F0</accession>
<reference evidence="3" key="1">
    <citation type="journal article" date="2009" name="Genome Res.">
        <title>Comparative genomic analyses of the human fungal pathogens Coccidioides and their relatives.</title>
        <authorList>
            <person name="Sharpton T.J."/>
            <person name="Stajich J.E."/>
            <person name="Rounsley S.D."/>
            <person name="Gardner M.J."/>
            <person name="Wortman J.R."/>
            <person name="Jordar V.S."/>
            <person name="Maiti R."/>
            <person name="Kodira C.D."/>
            <person name="Neafsey D.E."/>
            <person name="Zeng Q."/>
            <person name="Hung C.-Y."/>
            <person name="McMahan C."/>
            <person name="Muszewska A."/>
            <person name="Grynberg M."/>
            <person name="Mandel M.A."/>
            <person name="Kellner E.M."/>
            <person name="Barker B.M."/>
            <person name="Galgiani J.N."/>
            <person name="Orbach M.J."/>
            <person name="Kirkland T.N."/>
            <person name="Cole G.T."/>
            <person name="Henn M.R."/>
            <person name="Birren B.W."/>
            <person name="Taylor J.W."/>
        </authorList>
    </citation>
    <scope>NUCLEOTIDE SEQUENCE [LARGE SCALE GENOMIC DNA]</scope>
    <source>
        <strain evidence="3">RS</strain>
    </source>
</reference>
<dbReference type="EMBL" id="GG704913">
    <property type="protein sequence ID" value="EAS29649.3"/>
    <property type="molecule type" value="Genomic_DNA"/>
</dbReference>
<evidence type="ECO:0000256" key="1">
    <source>
        <dbReference type="SAM" id="MobiDB-lite"/>
    </source>
</evidence>
<evidence type="ECO:0000313" key="2">
    <source>
        <dbReference type="EMBL" id="EAS29649.3"/>
    </source>
</evidence>
<evidence type="ECO:0000313" key="3">
    <source>
        <dbReference type="Proteomes" id="UP000001261"/>
    </source>
</evidence>
<organism evidence="2 3">
    <name type="scientific">Coccidioides immitis (strain RS)</name>
    <name type="common">Valley fever fungus</name>
    <dbReference type="NCBI Taxonomy" id="246410"/>
    <lineage>
        <taxon>Eukaryota</taxon>
        <taxon>Fungi</taxon>
        <taxon>Dikarya</taxon>
        <taxon>Ascomycota</taxon>
        <taxon>Pezizomycotina</taxon>
        <taxon>Eurotiomycetes</taxon>
        <taxon>Eurotiomycetidae</taxon>
        <taxon>Onygenales</taxon>
        <taxon>Onygenaceae</taxon>
        <taxon>Coccidioides</taxon>
    </lineage>
</organism>
<keyword evidence="3" id="KW-1185">Reference proteome</keyword>
<dbReference type="VEuPathDB" id="FungiDB:CIMG_08395"/>
<dbReference type="RefSeq" id="XP_001241232.1">
    <property type="nucleotide sequence ID" value="XM_001241231.1"/>
</dbReference>
<protein>
    <submittedName>
        <fullName evidence="2">Uncharacterized protein</fullName>
    </submittedName>
</protein>
<feature type="compositionally biased region" description="Polar residues" evidence="1">
    <location>
        <begin position="64"/>
        <end position="81"/>
    </location>
</feature>
<dbReference type="Proteomes" id="UP000001261">
    <property type="component" value="Unassembled WGS sequence"/>
</dbReference>
<dbReference type="AlphaFoldDB" id="J3K5F0"/>
<feature type="region of interest" description="Disordered" evidence="1">
    <location>
        <begin position="58"/>
        <end position="83"/>
    </location>
</feature>
<reference evidence="3" key="2">
    <citation type="journal article" date="2010" name="Genome Res.">
        <title>Population genomic sequencing of Coccidioides fungi reveals recent hybridization and transposon control.</title>
        <authorList>
            <person name="Neafsey D.E."/>
            <person name="Barker B.M."/>
            <person name="Sharpton T.J."/>
            <person name="Stajich J.E."/>
            <person name="Park D.J."/>
            <person name="Whiston E."/>
            <person name="Hung C.-Y."/>
            <person name="McMahan C."/>
            <person name="White J."/>
            <person name="Sykes S."/>
            <person name="Heiman D."/>
            <person name="Young S."/>
            <person name="Zeng Q."/>
            <person name="Abouelleil A."/>
            <person name="Aftuck L."/>
            <person name="Bessette D."/>
            <person name="Brown A."/>
            <person name="FitzGerald M."/>
            <person name="Lui A."/>
            <person name="Macdonald J.P."/>
            <person name="Priest M."/>
            <person name="Orbach M.J."/>
            <person name="Galgiani J.N."/>
            <person name="Kirkland T.N."/>
            <person name="Cole G.T."/>
            <person name="Birren B.W."/>
            <person name="Henn M.R."/>
            <person name="Taylor J.W."/>
            <person name="Rounsley S.D."/>
        </authorList>
    </citation>
    <scope>GENOME REANNOTATION</scope>
    <source>
        <strain evidence="3">RS</strain>
    </source>
</reference>
<dbReference type="InParanoid" id="J3K5F0"/>
<gene>
    <name evidence="2" type="ORF">CIMG_08395</name>
</gene>
<proteinExistence type="predicted"/>